<protein>
    <submittedName>
        <fullName evidence="1">DUF1684 domain-containing protein</fullName>
    </submittedName>
</protein>
<accession>A0ABV6FTS7</accession>
<dbReference type="PANTHER" id="PTHR41913:SF1">
    <property type="entry name" value="DUF1684 DOMAIN-CONTAINING PROTEIN"/>
    <property type="match status" value="1"/>
</dbReference>
<gene>
    <name evidence="1" type="ORF">ACFFIP_11190</name>
</gene>
<organism evidence="1 2">
    <name type="scientific">Fontibacter flavus</name>
    <dbReference type="NCBI Taxonomy" id="654838"/>
    <lineage>
        <taxon>Bacteria</taxon>
        <taxon>Pseudomonadati</taxon>
        <taxon>Bacteroidota</taxon>
        <taxon>Cytophagia</taxon>
        <taxon>Cytophagales</taxon>
        <taxon>Cyclobacteriaceae</taxon>
        <taxon>Fontibacter</taxon>
    </lineage>
</organism>
<comment type="caution">
    <text evidence="1">The sequence shown here is derived from an EMBL/GenBank/DDBJ whole genome shotgun (WGS) entry which is preliminary data.</text>
</comment>
<dbReference type="EMBL" id="JBHLWI010000030">
    <property type="protein sequence ID" value="MFC0263248.1"/>
    <property type="molecule type" value="Genomic_DNA"/>
</dbReference>
<dbReference type="Proteomes" id="UP001589797">
    <property type="component" value="Unassembled WGS sequence"/>
</dbReference>
<keyword evidence="2" id="KW-1185">Reference proteome</keyword>
<dbReference type="InterPro" id="IPR012467">
    <property type="entry name" value="DUF1684"/>
</dbReference>
<dbReference type="RefSeq" id="WP_382387725.1">
    <property type="nucleotide sequence ID" value="NZ_JBHLWI010000030.1"/>
</dbReference>
<name>A0ABV6FTS7_9BACT</name>
<proteinExistence type="predicted"/>
<sequence>MKRFSLITFILVFFHFSCSHDDEITVEEHQLEIAKWHQKQMESLKSENGWLNLAGLYWLEEGDNTFGSGNGMDFKIEGDQFPEKIGVFTLESGKVYFEPIVSGIQKNANELDSKTLIFDPENGLAENLQLGSLKWVIIKRSDAYGVRLRDLEAKEVTSFAGVEQFPVDLKWRIIADFVPYIPIKEIPITNVIGQTTPNPSPGYLEFQVKGQTFRIDAIASDEDEELFLIFADETSGGETYGGGRYMYVSRPDKSGKVILDFNKAYNPPCVYTPHATCPLPPRQNMLSVAIEAGHKNFGDH</sequence>
<dbReference type="PANTHER" id="PTHR41913">
    <property type="entry name" value="DUF1684 DOMAIN-CONTAINING PROTEIN"/>
    <property type="match status" value="1"/>
</dbReference>
<reference evidence="1 2" key="1">
    <citation type="submission" date="2024-09" db="EMBL/GenBank/DDBJ databases">
        <authorList>
            <person name="Sun Q."/>
            <person name="Mori K."/>
        </authorList>
    </citation>
    <scope>NUCLEOTIDE SEQUENCE [LARGE SCALE GENOMIC DNA]</scope>
    <source>
        <strain evidence="1 2">CCM 7650</strain>
    </source>
</reference>
<evidence type="ECO:0000313" key="1">
    <source>
        <dbReference type="EMBL" id="MFC0263248.1"/>
    </source>
</evidence>
<dbReference type="Pfam" id="PF07920">
    <property type="entry name" value="DUF1684"/>
    <property type="match status" value="1"/>
</dbReference>
<evidence type="ECO:0000313" key="2">
    <source>
        <dbReference type="Proteomes" id="UP001589797"/>
    </source>
</evidence>